<feature type="transmembrane region" description="Helical" evidence="5">
    <location>
        <begin position="173"/>
        <end position="193"/>
    </location>
</feature>
<name>G3JDS3_CORMM</name>
<dbReference type="InParanoid" id="G3JDS3"/>
<evidence type="ECO:0000256" key="4">
    <source>
        <dbReference type="ARBA" id="ARBA00023136"/>
    </source>
</evidence>
<dbReference type="OMA" id="IWLHSIG"/>
<keyword evidence="2 5" id="KW-0812">Transmembrane</keyword>
<protein>
    <submittedName>
        <fullName evidence="7">Zinc/iron permease</fullName>
    </submittedName>
</protein>
<evidence type="ECO:0000313" key="7">
    <source>
        <dbReference type="EMBL" id="EGX92748.1"/>
    </source>
</evidence>
<dbReference type="FunCoup" id="G3JDS3">
    <property type="interactions" value="152"/>
</dbReference>
<evidence type="ECO:0000256" key="6">
    <source>
        <dbReference type="SAM" id="SignalP"/>
    </source>
</evidence>
<keyword evidence="3 5" id="KW-1133">Transmembrane helix</keyword>
<keyword evidence="4 5" id="KW-0472">Membrane</keyword>
<dbReference type="VEuPathDB" id="FungiDB:CCM_04121"/>
<dbReference type="AlphaFoldDB" id="G3JDS3"/>
<feature type="chain" id="PRO_5003446133" evidence="6">
    <location>
        <begin position="24"/>
        <end position="478"/>
    </location>
</feature>
<dbReference type="GO" id="GO:0016020">
    <property type="term" value="C:membrane"/>
    <property type="evidence" value="ECO:0007669"/>
    <property type="project" value="UniProtKB-SubCell"/>
</dbReference>
<dbReference type="STRING" id="983644.G3JDS3"/>
<accession>G3JDS3</accession>
<dbReference type="eggNOG" id="KOG2693">
    <property type="taxonomic scope" value="Eukaryota"/>
</dbReference>
<evidence type="ECO:0000256" key="3">
    <source>
        <dbReference type="ARBA" id="ARBA00022989"/>
    </source>
</evidence>
<gene>
    <name evidence="7" type="ORF">CCM_04121</name>
</gene>
<dbReference type="PANTHER" id="PTHR16950:SF16">
    <property type="entry name" value="ZINC TRANSPORTER ZIP13"/>
    <property type="match status" value="1"/>
</dbReference>
<comment type="subcellular location">
    <subcellularLocation>
        <location evidence="1">Membrane</location>
        <topology evidence="1">Multi-pass membrane protein</topology>
    </subcellularLocation>
</comment>
<evidence type="ECO:0000256" key="1">
    <source>
        <dbReference type="ARBA" id="ARBA00004141"/>
    </source>
</evidence>
<dbReference type="GO" id="GO:0005385">
    <property type="term" value="F:zinc ion transmembrane transporter activity"/>
    <property type="evidence" value="ECO:0007669"/>
    <property type="project" value="TreeGrafter"/>
</dbReference>
<dbReference type="RefSeq" id="XP_006669332.1">
    <property type="nucleotide sequence ID" value="XM_006669269.1"/>
</dbReference>
<dbReference type="GO" id="GO:0006882">
    <property type="term" value="P:intracellular zinc ion homeostasis"/>
    <property type="evidence" value="ECO:0007669"/>
    <property type="project" value="TreeGrafter"/>
</dbReference>
<dbReference type="Pfam" id="PF02535">
    <property type="entry name" value="Zip"/>
    <property type="match status" value="1"/>
</dbReference>
<evidence type="ECO:0000256" key="2">
    <source>
        <dbReference type="ARBA" id="ARBA00022692"/>
    </source>
</evidence>
<sequence>MAFGPRLRTWALCLAVLAICVYAAPQSVTAADAAESLSLEQLDDELQSSRWPSAEEASLCVIDVVGGWRGCSRGVACGERADVRDRAVEETTRETRPRTPTDSLYQACSIVQQLNAAKAAHHDAQPSSLTTRLFAVLFPGSPAVNALLATLYISGPPNFLLALCPTNIDPASLSVMVAFAVGGLLGDTLFHLLPEIFVGEDDPTRATFVLVEPNRNLILGLAIMVGFLVFVAMDKGLRIATASSGGGAHGHSHSHALPPPQDVVAGAATGVDAGAARAGVKARKGTKAASEVVAVVEEKKEINPSVKLGGYLHLIADFTHNITDGLAMSASFYASPTIGATTTVAVFFHEIPHEVGDFALLVQSGFSKRAAMGSQFVTAIGAFLGTLIGIAVQEFGGPGVEQTTGMPRNAGLWGTSLTWGDMLLPFTAGTFLYVGTVAVIPELLETGPNKLQELRKTLTQFAAIALGAGIMLYISWHD</sequence>
<feature type="transmembrane region" description="Helical" evidence="5">
    <location>
        <begin position="422"/>
        <end position="445"/>
    </location>
</feature>
<reference evidence="7 8" key="1">
    <citation type="journal article" date="2011" name="Genome Biol.">
        <title>Genome sequence of the insect pathogenic fungus Cordyceps militaris, a valued traditional Chinese medicine.</title>
        <authorList>
            <person name="Zheng P."/>
            <person name="Xia Y."/>
            <person name="Xiao G."/>
            <person name="Xiong C."/>
            <person name="Hu X."/>
            <person name="Zhang S."/>
            <person name="Zheng H."/>
            <person name="Huang Y."/>
            <person name="Zhou Y."/>
            <person name="Wang S."/>
            <person name="Zhao G.P."/>
            <person name="Liu X."/>
            <person name="St Leger R.J."/>
            <person name="Wang C."/>
        </authorList>
    </citation>
    <scope>NUCLEOTIDE SEQUENCE [LARGE SCALE GENOMIC DNA]</scope>
    <source>
        <strain evidence="7 8">CM01</strain>
    </source>
</reference>
<dbReference type="InterPro" id="IPR003689">
    <property type="entry name" value="ZIP"/>
</dbReference>
<feature type="transmembrane region" description="Helical" evidence="5">
    <location>
        <begin position="213"/>
        <end position="233"/>
    </location>
</feature>
<keyword evidence="8" id="KW-1185">Reference proteome</keyword>
<dbReference type="GeneID" id="18166144"/>
<dbReference type="PANTHER" id="PTHR16950">
    <property type="entry name" value="ZINC TRANSPORTER SLC39A7 HISTIDINE-RICH MEMBRANE PROTEIN KE4"/>
    <property type="match status" value="1"/>
</dbReference>
<dbReference type="KEGG" id="cmt:CCM_04121"/>
<dbReference type="EMBL" id="JH126401">
    <property type="protein sequence ID" value="EGX92748.1"/>
    <property type="molecule type" value="Genomic_DNA"/>
</dbReference>
<organism evidence="7 8">
    <name type="scientific">Cordyceps militaris (strain CM01)</name>
    <name type="common">Caterpillar fungus</name>
    <dbReference type="NCBI Taxonomy" id="983644"/>
    <lineage>
        <taxon>Eukaryota</taxon>
        <taxon>Fungi</taxon>
        <taxon>Dikarya</taxon>
        <taxon>Ascomycota</taxon>
        <taxon>Pezizomycotina</taxon>
        <taxon>Sordariomycetes</taxon>
        <taxon>Hypocreomycetidae</taxon>
        <taxon>Hypocreales</taxon>
        <taxon>Cordycipitaceae</taxon>
        <taxon>Cordyceps</taxon>
    </lineage>
</organism>
<evidence type="ECO:0000256" key="5">
    <source>
        <dbReference type="SAM" id="Phobius"/>
    </source>
</evidence>
<dbReference type="HOGENOM" id="CLU_015114_0_0_1"/>
<feature type="transmembrane region" description="Helical" evidence="5">
    <location>
        <begin position="133"/>
        <end position="153"/>
    </location>
</feature>
<feature type="transmembrane region" description="Helical" evidence="5">
    <location>
        <begin position="457"/>
        <end position="476"/>
    </location>
</feature>
<dbReference type="OrthoDB" id="200954at2759"/>
<feature type="transmembrane region" description="Helical" evidence="5">
    <location>
        <begin position="376"/>
        <end position="396"/>
    </location>
</feature>
<dbReference type="Proteomes" id="UP000001610">
    <property type="component" value="Unassembled WGS sequence"/>
</dbReference>
<feature type="signal peptide" evidence="6">
    <location>
        <begin position="1"/>
        <end position="23"/>
    </location>
</feature>
<evidence type="ECO:0000313" key="8">
    <source>
        <dbReference type="Proteomes" id="UP000001610"/>
    </source>
</evidence>
<proteinExistence type="predicted"/>
<keyword evidence="6" id="KW-0732">Signal</keyword>